<dbReference type="Proteomes" id="UP000298652">
    <property type="component" value="Chromosome 2"/>
</dbReference>
<dbReference type="EMBL" id="CM016553">
    <property type="protein sequence ID" value="TKW31702.1"/>
    <property type="molecule type" value="Genomic_DNA"/>
</dbReference>
<organism evidence="1 2">
    <name type="scientific">Setaria viridis</name>
    <name type="common">Green bristlegrass</name>
    <name type="synonym">Setaria italica subsp. viridis</name>
    <dbReference type="NCBI Taxonomy" id="4556"/>
    <lineage>
        <taxon>Eukaryota</taxon>
        <taxon>Viridiplantae</taxon>
        <taxon>Streptophyta</taxon>
        <taxon>Embryophyta</taxon>
        <taxon>Tracheophyta</taxon>
        <taxon>Spermatophyta</taxon>
        <taxon>Magnoliopsida</taxon>
        <taxon>Liliopsida</taxon>
        <taxon>Poales</taxon>
        <taxon>Poaceae</taxon>
        <taxon>PACMAD clade</taxon>
        <taxon>Panicoideae</taxon>
        <taxon>Panicodae</taxon>
        <taxon>Paniceae</taxon>
        <taxon>Cenchrinae</taxon>
        <taxon>Setaria</taxon>
    </lineage>
</organism>
<name>A0A4U6VR45_SETVI</name>
<protein>
    <recommendedName>
        <fullName evidence="3">Reverse transcriptase zinc-binding domain-containing protein</fullName>
    </recommendedName>
</protein>
<dbReference type="AlphaFoldDB" id="A0A4U6VR45"/>
<sequence>MQLDSVNCEMCILQKRETVAHLFLRCNFAKACWASIGISYVSTRGPHHIFNQIRRRINAPFFMEVIILMSWSIWTTRNDWTFNNSDPAVSWAKRKFLSEIFLVASHRMNSSVSQLCLDWLQNL</sequence>
<accession>A0A4U6VR45</accession>
<dbReference type="Gramene" id="TKW31702">
    <property type="protein sequence ID" value="TKW31702"/>
    <property type="gene ID" value="SEVIR_2G122800v2"/>
</dbReference>
<evidence type="ECO:0000313" key="1">
    <source>
        <dbReference type="EMBL" id="TKW31702.1"/>
    </source>
</evidence>
<reference evidence="1" key="1">
    <citation type="submission" date="2019-03" db="EMBL/GenBank/DDBJ databases">
        <title>WGS assembly of Setaria viridis.</title>
        <authorList>
            <person name="Huang P."/>
            <person name="Jenkins J."/>
            <person name="Grimwood J."/>
            <person name="Barry K."/>
            <person name="Healey A."/>
            <person name="Mamidi S."/>
            <person name="Sreedasyam A."/>
            <person name="Shu S."/>
            <person name="Feldman M."/>
            <person name="Wu J."/>
            <person name="Yu Y."/>
            <person name="Chen C."/>
            <person name="Johnson J."/>
            <person name="Rokhsar D."/>
            <person name="Baxter I."/>
            <person name="Schmutz J."/>
            <person name="Brutnell T."/>
            <person name="Kellogg E."/>
        </authorList>
    </citation>
    <scope>NUCLEOTIDE SEQUENCE [LARGE SCALE GENOMIC DNA]</scope>
</reference>
<evidence type="ECO:0000313" key="2">
    <source>
        <dbReference type="Proteomes" id="UP000298652"/>
    </source>
</evidence>
<gene>
    <name evidence="1" type="ORF">SEVIR_2G122800v2</name>
</gene>
<proteinExistence type="predicted"/>
<evidence type="ECO:0008006" key="3">
    <source>
        <dbReference type="Google" id="ProtNLM"/>
    </source>
</evidence>
<keyword evidence="2" id="KW-1185">Reference proteome</keyword>